<name>A0A370CCK2_ASPNG</name>
<feature type="compositionally biased region" description="Polar residues" evidence="4">
    <location>
        <begin position="876"/>
        <end position="890"/>
    </location>
</feature>
<dbReference type="Proteomes" id="UP000253845">
    <property type="component" value="Unassembled WGS sequence"/>
</dbReference>
<evidence type="ECO:0000313" key="6">
    <source>
        <dbReference type="EMBL" id="RDH25508.1"/>
    </source>
</evidence>
<feature type="repeat" description="WD" evidence="3">
    <location>
        <begin position="347"/>
        <end position="380"/>
    </location>
</feature>
<dbReference type="SUPFAM" id="SSF50978">
    <property type="entry name" value="WD40 repeat-like"/>
    <property type="match status" value="1"/>
</dbReference>
<dbReference type="PANTHER" id="PTHR14221">
    <property type="entry name" value="WD REPEAT DOMAIN 44"/>
    <property type="match status" value="1"/>
</dbReference>
<feature type="region of interest" description="Disordered" evidence="4">
    <location>
        <begin position="730"/>
        <end position="826"/>
    </location>
</feature>
<dbReference type="PROSITE" id="PS50082">
    <property type="entry name" value="WD_REPEATS_2"/>
    <property type="match status" value="3"/>
</dbReference>
<feature type="region of interest" description="Disordered" evidence="4">
    <location>
        <begin position="966"/>
        <end position="986"/>
    </location>
</feature>
<feature type="compositionally biased region" description="Polar residues" evidence="4">
    <location>
        <begin position="37"/>
        <end position="46"/>
    </location>
</feature>
<evidence type="ECO:0000256" key="1">
    <source>
        <dbReference type="ARBA" id="ARBA00022574"/>
    </source>
</evidence>
<gene>
    <name evidence="6" type="ORF">M747DRAFT_327147</name>
</gene>
<feature type="compositionally biased region" description="Polar residues" evidence="4">
    <location>
        <begin position="53"/>
        <end position="84"/>
    </location>
</feature>
<dbReference type="VEuPathDB" id="FungiDB:M747DRAFT_327147"/>
<dbReference type="InterPro" id="IPR036322">
    <property type="entry name" value="WD40_repeat_dom_sf"/>
</dbReference>
<feature type="compositionally biased region" description="Basic and acidic residues" evidence="4">
    <location>
        <begin position="1"/>
        <end position="11"/>
    </location>
</feature>
<protein>
    <submittedName>
        <fullName evidence="6">WD40 repeat-like protein</fullName>
    </submittedName>
</protein>
<evidence type="ECO:0000256" key="3">
    <source>
        <dbReference type="PROSITE-ProRule" id="PRU00221"/>
    </source>
</evidence>
<feature type="compositionally biased region" description="Polar residues" evidence="4">
    <location>
        <begin position="98"/>
        <end position="118"/>
    </location>
</feature>
<feature type="compositionally biased region" description="Low complexity" evidence="4">
    <location>
        <begin position="970"/>
        <end position="983"/>
    </location>
</feature>
<dbReference type="PROSITE" id="PS50294">
    <property type="entry name" value="WD_REPEATS_REGION"/>
    <property type="match status" value="2"/>
</dbReference>
<dbReference type="AlphaFoldDB" id="A0A370CCK2"/>
<organism evidence="6 7">
    <name type="scientific">Aspergillus niger ATCC 13496</name>
    <dbReference type="NCBI Taxonomy" id="1353008"/>
    <lineage>
        <taxon>Eukaryota</taxon>
        <taxon>Fungi</taxon>
        <taxon>Dikarya</taxon>
        <taxon>Ascomycota</taxon>
        <taxon>Pezizomycotina</taxon>
        <taxon>Eurotiomycetes</taxon>
        <taxon>Eurotiomycetidae</taxon>
        <taxon>Eurotiales</taxon>
        <taxon>Aspergillaceae</taxon>
        <taxon>Aspergillus</taxon>
        <taxon>Aspergillus subgen. Circumdati</taxon>
    </lineage>
</organism>
<dbReference type="Gene3D" id="2.130.10.10">
    <property type="entry name" value="YVTN repeat-like/Quinoprotein amine dehydrogenase"/>
    <property type="match status" value="1"/>
</dbReference>
<proteinExistence type="predicted"/>
<evidence type="ECO:0000256" key="2">
    <source>
        <dbReference type="ARBA" id="ARBA00022737"/>
    </source>
</evidence>
<feature type="compositionally biased region" description="Low complexity" evidence="4">
    <location>
        <begin position="1038"/>
        <end position="1056"/>
    </location>
</feature>
<evidence type="ECO:0000313" key="7">
    <source>
        <dbReference type="Proteomes" id="UP000253845"/>
    </source>
</evidence>
<feature type="domain" description="SRP9" evidence="5">
    <location>
        <begin position="1008"/>
        <end position="1103"/>
    </location>
</feature>
<feature type="region of interest" description="Disordered" evidence="4">
    <location>
        <begin position="1"/>
        <end position="120"/>
    </location>
</feature>
<feature type="repeat" description="WD" evidence="3">
    <location>
        <begin position="287"/>
        <end position="321"/>
    </location>
</feature>
<feature type="region of interest" description="Disordered" evidence="4">
    <location>
        <begin position="852"/>
        <end position="896"/>
    </location>
</feature>
<dbReference type="Pfam" id="PF05486">
    <property type="entry name" value="SRP9-21"/>
    <property type="match status" value="1"/>
</dbReference>
<evidence type="ECO:0000256" key="4">
    <source>
        <dbReference type="SAM" id="MobiDB-lite"/>
    </source>
</evidence>
<dbReference type="SMART" id="SM00320">
    <property type="entry name" value="WD40"/>
    <property type="match status" value="5"/>
</dbReference>
<reference evidence="6 7" key="1">
    <citation type="submission" date="2018-07" db="EMBL/GenBank/DDBJ databases">
        <title>Section-level genome sequencing of Aspergillus section Nigri to investigate inter- and intra-species variation.</title>
        <authorList>
            <consortium name="DOE Joint Genome Institute"/>
            <person name="Vesth T.C."/>
            <person name="Nybo J.L."/>
            <person name="Theobald S."/>
            <person name="Frisvad J.C."/>
            <person name="Larsen T.O."/>
            <person name="Nielsen K.F."/>
            <person name="Hoof J.B."/>
            <person name="Brandl J."/>
            <person name="Salamov A."/>
            <person name="Riley R."/>
            <person name="Gladden J.M."/>
            <person name="Phatale P."/>
            <person name="Nielsen M.T."/>
            <person name="Lyhne E.K."/>
            <person name="Kogle M.E."/>
            <person name="Strasser K."/>
            <person name="McDonnell E."/>
            <person name="Barry K."/>
            <person name="Clum A."/>
            <person name="Chen C."/>
            <person name="Nolan M."/>
            <person name="Sandor L."/>
            <person name="Kuo A."/>
            <person name="Lipzen A."/>
            <person name="Hainaut M."/>
            <person name="Drula E."/>
            <person name="Tsang A."/>
            <person name="Magnuson J.K."/>
            <person name="Henrissat B."/>
            <person name="Wiebenga A."/>
            <person name="Simmons B.A."/>
            <person name="Makela M.R."/>
            <person name="De vries R.P."/>
            <person name="Grigoriev I.V."/>
            <person name="Mortensen U.H."/>
            <person name="Baker S.E."/>
            <person name="Andersen M.R."/>
        </authorList>
    </citation>
    <scope>NUCLEOTIDE SEQUENCE [LARGE SCALE GENOMIC DNA]</scope>
    <source>
        <strain evidence="6 7">ATCC 13496</strain>
    </source>
</reference>
<dbReference type="EMBL" id="KZ851899">
    <property type="protein sequence ID" value="RDH25508.1"/>
    <property type="molecule type" value="Genomic_DNA"/>
</dbReference>
<feature type="repeat" description="WD" evidence="3">
    <location>
        <begin position="387"/>
        <end position="429"/>
    </location>
</feature>
<evidence type="ECO:0000259" key="5">
    <source>
        <dbReference type="Pfam" id="PF05486"/>
    </source>
</evidence>
<feature type="compositionally biased region" description="Basic residues" evidence="4">
    <location>
        <begin position="1161"/>
        <end position="1172"/>
    </location>
</feature>
<dbReference type="InterPro" id="IPR039432">
    <property type="entry name" value="SRP9_dom"/>
</dbReference>
<dbReference type="PANTHER" id="PTHR14221:SF0">
    <property type="entry name" value="WD REPEAT-CONTAINING PROTEIN 44"/>
    <property type="match status" value="1"/>
</dbReference>
<dbReference type="InterPro" id="IPR015943">
    <property type="entry name" value="WD40/YVTN_repeat-like_dom_sf"/>
</dbReference>
<sequence>MAEGMRDEQEGPSRASTVPAIITTNASSSSIIHHDLSTSASNSPTIFNRGDHSPSSPNPSFLRSSQSFPIGSASDVTATSNGYQQHARKDSRALPAASNGSVKNLASSPTFAQSSADSSAIDPLSQHIIKRTNTQKTIPLKLLGRASTEAELGGSDPRASLDHGSARGETALHTKPSKEKKKGVSFLSRIIPGKKKAQFPDDEDDVSEPETSRMDPDAAAQPIGFVPRFPPPPKYIRVRAHYKKEKTFNRVFLAQELDGADDSASVSDHDAVSTAGPQNERYTGKAIWALVFSNDGKYMAAAGQDRKVRVWQVVASPEDRSPSEPESDDDAPRLNAQVFKPQPIQVYEGHTGSILDLSWSKNNFLLSSSMDKTVRLWHVSRPECLCCFQHSDFVTSIQFHPRDDRFFLAGSLDTKLRLWSIPDKSVAFVATVPDMITAVAFTPDGRHSISGSLNGLCNIYETDGLKAVGQIHVRSARGRNAKGSKITGIDTMSLPHGDPHGDVKLLITSNDSRIRLYNFRDRTLEAKYRGNENTCSQIRASFSNDGKHIICGSEDRRTYVWPVGPVEKDADKRAVEVFDTQSALVTAAIMAPSRAKQVLGFSEDPIYDICNPPPVTLVSQADKENGRANRMSAASKLAQDSPTFMSRSTHPDGNILVVADYAGKIKVLRQDCAYQKRRYDSWDTHSTISRRILRRTNSARHSIASSIGKDSMKTTPSDRIISWRNSVIRHGNRSGMRTPRTRSPSPHKSLRDTLPGYASPGRVSTGARPDSRSIYTTSPTPSAYKNSMDSRRSSADTTRNGHNGVAVDSPQRGAGSTWFPKGGDKDNPLWLQGEQSYAFYNKIAHDAMTVQSRKRTEGNGLLTPNRLSVPGERQMSLGSALSSDYASSNGDGEDGEVLKCDNCRGTNFRATKARNGKQRLVTSFGYGMIDVYEHVISCLNHHLTTNSELPPPSGRRKTPEIITASDHTHLPTTHSSTLTPSSLQPNRSSILYLPTQRESKPAKMPYLPTSQSYLEQSSLLLQAYPDTRITTKYSFPRTTSTSTSTKQQQQQPPTSTEDTEPKPRIATLELKTYHPGSGICLKYRTNKGAEVGRLITSLGKLAAGADVEGLGLSNPTAAAAPADVEMGDALAPPAGAAGGNGEGQTVVAGDSSNAGGAGKGGKGKKKGGKGKR</sequence>
<feature type="region of interest" description="Disordered" evidence="4">
    <location>
        <begin position="1033"/>
        <end position="1063"/>
    </location>
</feature>
<dbReference type="InterPro" id="IPR001680">
    <property type="entry name" value="WD40_rpt"/>
</dbReference>
<dbReference type="FunFam" id="2.130.10.10:FF:000697">
    <property type="entry name" value="WD repeat protein, variant"/>
    <property type="match status" value="1"/>
</dbReference>
<feature type="compositionally biased region" description="Polar residues" evidence="4">
    <location>
        <begin position="773"/>
        <end position="787"/>
    </location>
</feature>
<feature type="region of interest" description="Disordered" evidence="4">
    <location>
        <begin position="148"/>
        <end position="226"/>
    </location>
</feature>
<feature type="compositionally biased region" description="Low complexity" evidence="4">
    <location>
        <begin position="20"/>
        <end position="31"/>
    </location>
</feature>
<feature type="region of interest" description="Disordered" evidence="4">
    <location>
        <begin position="1130"/>
        <end position="1172"/>
    </location>
</feature>
<accession>A0A370CCK2</accession>
<keyword evidence="1 3" id="KW-0853">WD repeat</keyword>
<feature type="compositionally biased region" description="Basic and acidic residues" evidence="4">
    <location>
        <begin position="159"/>
        <end position="172"/>
    </location>
</feature>
<dbReference type="Pfam" id="PF00400">
    <property type="entry name" value="WD40"/>
    <property type="match status" value="5"/>
</dbReference>
<keyword evidence="2" id="KW-0677">Repeat</keyword>
<dbReference type="InterPro" id="IPR040324">
    <property type="entry name" value="WDR44/Dgr2"/>
</dbReference>